<dbReference type="InterPro" id="IPR011050">
    <property type="entry name" value="Pectin_lyase_fold/virulence"/>
</dbReference>
<proteinExistence type="predicted"/>
<evidence type="ECO:0008006" key="3">
    <source>
        <dbReference type="Google" id="ProtNLM"/>
    </source>
</evidence>
<dbReference type="PANTHER" id="PTHR11319">
    <property type="entry name" value="G PROTEIN-COUPLED RECEPTOR-RELATED"/>
    <property type="match status" value="1"/>
</dbReference>
<name>A0AAE0BF06_9CHLO</name>
<feature type="non-terminal residue" evidence="1">
    <location>
        <position position="228"/>
    </location>
</feature>
<dbReference type="SUPFAM" id="SSF51126">
    <property type="entry name" value="Pectin lyase-like"/>
    <property type="match status" value="1"/>
</dbReference>
<dbReference type="AlphaFoldDB" id="A0AAE0BF06"/>
<keyword evidence="2" id="KW-1185">Reference proteome</keyword>
<dbReference type="PANTHER" id="PTHR11319:SF35">
    <property type="entry name" value="OUTER MEMBRANE PROTEIN PMPC-RELATED"/>
    <property type="match status" value="1"/>
</dbReference>
<dbReference type="EMBL" id="LGRX02035453">
    <property type="protein sequence ID" value="KAK3234810.1"/>
    <property type="molecule type" value="Genomic_DNA"/>
</dbReference>
<sequence>MRRLGVGMQIGGAIAGGSTLEMYETVLSNNQATEASWQPTTRSASLHPVCHPRFPGHAAAACYLMNTLEKGGAVFSTGTSRIYDSNLTQNSCEGQGGVIFQDGWLYLFNTVVTYNKAGSGGFHDASIGNITIDSCYLSDNTASSGRGYGGALNYYEDSFINIINSTLTRNKAEVGGGAISSFYDAHIWIYGSLLSSNLANDYGGAVDAYKASAFYTLNSRFEDNRSGK</sequence>
<protein>
    <recommendedName>
        <fullName evidence="3">Polymorphic outer membrane protein</fullName>
    </recommendedName>
</protein>
<reference evidence="1 2" key="1">
    <citation type="journal article" date="2015" name="Genome Biol. Evol.">
        <title>Comparative Genomics of a Bacterivorous Green Alga Reveals Evolutionary Causalities and Consequences of Phago-Mixotrophic Mode of Nutrition.</title>
        <authorList>
            <person name="Burns J.A."/>
            <person name="Paasch A."/>
            <person name="Narechania A."/>
            <person name="Kim E."/>
        </authorList>
    </citation>
    <scope>NUCLEOTIDE SEQUENCE [LARGE SCALE GENOMIC DNA]</scope>
    <source>
        <strain evidence="1 2">PLY_AMNH</strain>
    </source>
</reference>
<evidence type="ECO:0000313" key="2">
    <source>
        <dbReference type="Proteomes" id="UP001190700"/>
    </source>
</evidence>
<accession>A0AAE0BF06</accession>
<comment type="caution">
    <text evidence="1">The sequence shown here is derived from an EMBL/GenBank/DDBJ whole genome shotgun (WGS) entry which is preliminary data.</text>
</comment>
<organism evidence="1 2">
    <name type="scientific">Cymbomonas tetramitiformis</name>
    <dbReference type="NCBI Taxonomy" id="36881"/>
    <lineage>
        <taxon>Eukaryota</taxon>
        <taxon>Viridiplantae</taxon>
        <taxon>Chlorophyta</taxon>
        <taxon>Pyramimonadophyceae</taxon>
        <taxon>Pyramimonadales</taxon>
        <taxon>Pyramimonadaceae</taxon>
        <taxon>Cymbomonas</taxon>
    </lineage>
</organism>
<gene>
    <name evidence="1" type="ORF">CYMTET_54945</name>
</gene>
<evidence type="ECO:0000313" key="1">
    <source>
        <dbReference type="EMBL" id="KAK3234810.1"/>
    </source>
</evidence>
<dbReference type="Proteomes" id="UP001190700">
    <property type="component" value="Unassembled WGS sequence"/>
</dbReference>